<dbReference type="PANTHER" id="PTHR33608">
    <property type="entry name" value="BLL2464 PROTEIN"/>
    <property type="match status" value="1"/>
</dbReference>
<protein>
    <submittedName>
        <fullName evidence="3">DUF58 domain-containing protein</fullName>
    </submittedName>
</protein>
<dbReference type="InterPro" id="IPR002881">
    <property type="entry name" value="DUF58"/>
</dbReference>
<feature type="domain" description="DUF58" evidence="2">
    <location>
        <begin position="208"/>
        <end position="377"/>
    </location>
</feature>
<evidence type="ECO:0000259" key="2">
    <source>
        <dbReference type="Pfam" id="PF01882"/>
    </source>
</evidence>
<gene>
    <name evidence="3" type="ORF">V5R04_05665</name>
</gene>
<evidence type="ECO:0000313" key="3">
    <source>
        <dbReference type="EMBL" id="XBH22707.1"/>
    </source>
</evidence>
<accession>A0AAU7DZL3</accession>
<keyword evidence="1" id="KW-0812">Transmembrane</keyword>
<dbReference type="AlphaFoldDB" id="A0AAU7DZL3"/>
<keyword evidence="1" id="KW-1133">Transmembrane helix</keyword>
<dbReference type="PANTHER" id="PTHR33608:SF14">
    <property type="entry name" value="POSSIBLE CONSERVED SECRETED PROTEIN"/>
    <property type="match status" value="1"/>
</dbReference>
<organism evidence="3">
    <name type="scientific">Jonesiaceae bacterium BS-20</name>
    <dbReference type="NCBI Taxonomy" id="3120821"/>
    <lineage>
        <taxon>Bacteria</taxon>
        <taxon>Bacillati</taxon>
        <taxon>Actinomycetota</taxon>
        <taxon>Actinomycetes</taxon>
        <taxon>Micrococcales</taxon>
        <taxon>Jonesiaceae</taxon>
    </lineage>
</organism>
<dbReference type="Pfam" id="PF01882">
    <property type="entry name" value="DUF58"/>
    <property type="match status" value="1"/>
</dbReference>
<proteinExistence type="predicted"/>
<name>A0AAU7DZL3_9MICO</name>
<evidence type="ECO:0000256" key="1">
    <source>
        <dbReference type="SAM" id="Phobius"/>
    </source>
</evidence>
<feature type="transmembrane region" description="Helical" evidence="1">
    <location>
        <begin position="21"/>
        <end position="38"/>
    </location>
</feature>
<sequence length="448" mass="48316">MAQHLTGVPGAKPQGWRVHHTVKFGLALSLGLIVLGVLMGRGTLIALATPLLIGALWSLTEHSKAQPTMRTEPVIADGADARTVGMRVLSETSDCPGVTLARVKVSFAGTKSRDLLLPINDDVPLEFSITSVRTGKRDLFGVSAVALARTAGLIGPQVEPASQQIVVLPRVEPLPALPVSATVRGLTGPRQSRRMGDGQEFRDVSLMRPGDRLRQIDWFITARNAPDLEHLYVRRNLAQAEATAMILVDSRDDVGSEVAFWGSAHEGRPDQMTSLDIARTAAASLAKASLDAGDRVGFEDLGRPRRPVLPGTGKRHLERIRYSLALAQPLGAPKVRTRAPFVPSGALVYVLSTFLDETALATVASLVRSGHRVIAIDTLPTISTWSLTQRQMLAWRLTSLDRQTQLQLTRNLGVTLVRWSDPQHQQQLAVLTATPGDRVVAGPGGTRP</sequence>
<keyword evidence="1" id="KW-0472">Membrane</keyword>
<dbReference type="EMBL" id="CP146203">
    <property type="protein sequence ID" value="XBH22707.1"/>
    <property type="molecule type" value="Genomic_DNA"/>
</dbReference>
<reference evidence="3" key="1">
    <citation type="submission" date="2024-02" db="EMBL/GenBank/DDBJ databases">
        <title>Tomenella chthoni gen. nov. sp. nov., a member of the family Jonesiaceae isolated from bat guano.</title>
        <authorList>
            <person name="Miller S.L."/>
            <person name="King J."/>
            <person name="Sankaranarayanan K."/>
            <person name="Lawson P.A."/>
        </authorList>
    </citation>
    <scope>NUCLEOTIDE SEQUENCE</scope>
    <source>
        <strain evidence="3">BS-20</strain>
    </source>
</reference>